<keyword evidence="7" id="KW-0808">Transferase</keyword>
<dbReference type="EMBL" id="JARBJD010000003">
    <property type="protein sequence ID" value="KAK2964219.1"/>
    <property type="molecule type" value="Genomic_DNA"/>
</dbReference>
<dbReference type="SMART" id="SM00220">
    <property type="entry name" value="S_TKc"/>
    <property type="match status" value="1"/>
</dbReference>
<dbReference type="Proteomes" id="UP001281761">
    <property type="component" value="Unassembled WGS sequence"/>
</dbReference>
<sequence>MNPIHPPNRVPQNPNDWIIANSFKVETDKRIGGGSFGEIFRGRILQTGETVAVKFEKANTHQPQLYYETRLYRVLAGGTGIPTIHWFGVEGEYNIMVMDLLGSSLEGLFNKCNRRFSLKTTLILADQLLSRLEYLHSKNFIHRDIKPDNFLMGKGKNQGTVYMIDFGLAKRYRDVRTHQHIPYRETKGITGTIRYVSINAHVGIEQSRRDDLESIGYVLVYFLRGELPWQGVRAQSRREKYSKIGEIKISTRPEDLCRHLPPEFVDYMSYVRALRFDATPDYTYLRRLFQKVFVREGYQYDYLYDWTDTARMYPPIENPLRELGGYEYSRGYRVDTMRSPPKEGGNKHPMSVGMGARENQLWMNRYGINADTVDQKAGTTNIRGTGRVKIYGVRYFRQMRHLQIPPFKGKRKSGTKKNQRKFHLVLPSNQQPSSNLQTASPNVAHLVPRSSVKKLSSRLRNEQLLKARSHLTPEEERALLIPPFTPQKQIHPNPHPSPAHSPAKPQNSSSPEDVANRLTWSQQKNITRAPTAMDIRQMTIPSFRMKKT</sequence>
<dbReference type="InterPro" id="IPR017441">
    <property type="entry name" value="Protein_kinase_ATP_BS"/>
</dbReference>
<dbReference type="Gene3D" id="1.10.510.10">
    <property type="entry name" value="Transferase(Phosphotransferase) domain 1"/>
    <property type="match status" value="1"/>
</dbReference>
<gene>
    <name evidence="7" type="ORF">BLNAU_750</name>
</gene>
<reference evidence="7 8" key="1">
    <citation type="journal article" date="2022" name="bioRxiv">
        <title>Genomics of Preaxostyla Flagellates Illuminates Evolutionary Transitions and the Path Towards Mitochondrial Loss.</title>
        <authorList>
            <person name="Novak L.V.F."/>
            <person name="Treitli S.C."/>
            <person name="Pyrih J."/>
            <person name="Halakuc P."/>
            <person name="Pipaliya S.V."/>
            <person name="Vacek V."/>
            <person name="Brzon O."/>
            <person name="Soukal P."/>
            <person name="Eme L."/>
            <person name="Dacks J.B."/>
            <person name="Karnkowska A."/>
            <person name="Elias M."/>
            <person name="Hampl V."/>
        </authorList>
    </citation>
    <scope>NUCLEOTIDE SEQUENCE [LARGE SCALE GENOMIC DNA]</scope>
    <source>
        <strain evidence="7">NAU3</strain>
        <tissue evidence="7">Gut</tissue>
    </source>
</reference>
<keyword evidence="7" id="KW-0418">Kinase</keyword>
<evidence type="ECO:0000313" key="7">
    <source>
        <dbReference type="EMBL" id="KAK2964219.1"/>
    </source>
</evidence>
<evidence type="ECO:0000256" key="5">
    <source>
        <dbReference type="SAM" id="MobiDB-lite"/>
    </source>
</evidence>
<dbReference type="PROSITE" id="PS00108">
    <property type="entry name" value="PROTEIN_KINASE_ST"/>
    <property type="match status" value="1"/>
</dbReference>
<organism evidence="7 8">
    <name type="scientific">Blattamonas nauphoetae</name>
    <dbReference type="NCBI Taxonomy" id="2049346"/>
    <lineage>
        <taxon>Eukaryota</taxon>
        <taxon>Metamonada</taxon>
        <taxon>Preaxostyla</taxon>
        <taxon>Oxymonadida</taxon>
        <taxon>Blattamonas</taxon>
    </lineage>
</organism>
<evidence type="ECO:0000256" key="1">
    <source>
        <dbReference type="ARBA" id="ARBA00012513"/>
    </source>
</evidence>
<feature type="compositionally biased region" description="Polar residues" evidence="5">
    <location>
        <begin position="518"/>
        <end position="528"/>
    </location>
</feature>
<feature type="domain" description="Protein kinase" evidence="6">
    <location>
        <begin position="25"/>
        <end position="293"/>
    </location>
</feature>
<accession>A0ABQ9YKY9</accession>
<keyword evidence="8" id="KW-1185">Reference proteome</keyword>
<dbReference type="PROSITE" id="PS50011">
    <property type="entry name" value="PROTEIN_KINASE_DOM"/>
    <property type="match status" value="1"/>
</dbReference>
<name>A0ABQ9YKY9_9EUKA</name>
<dbReference type="InterPro" id="IPR008271">
    <property type="entry name" value="Ser/Thr_kinase_AS"/>
</dbReference>
<dbReference type="Pfam" id="PF00069">
    <property type="entry name" value="Pkinase"/>
    <property type="match status" value="1"/>
</dbReference>
<dbReference type="PROSITE" id="PS00107">
    <property type="entry name" value="PROTEIN_KINASE_ATP"/>
    <property type="match status" value="1"/>
</dbReference>
<proteinExistence type="predicted"/>
<feature type="region of interest" description="Disordered" evidence="5">
    <location>
        <begin position="485"/>
        <end position="548"/>
    </location>
</feature>
<dbReference type="InterPro" id="IPR011009">
    <property type="entry name" value="Kinase-like_dom_sf"/>
</dbReference>
<keyword evidence="2 4" id="KW-0547">Nucleotide-binding</keyword>
<evidence type="ECO:0000256" key="2">
    <source>
        <dbReference type="ARBA" id="ARBA00022741"/>
    </source>
</evidence>
<dbReference type="EC" id="2.7.11.1" evidence="1"/>
<evidence type="ECO:0000256" key="3">
    <source>
        <dbReference type="ARBA" id="ARBA00022840"/>
    </source>
</evidence>
<dbReference type="CDD" id="cd14016">
    <property type="entry name" value="STKc_CK1"/>
    <property type="match status" value="1"/>
</dbReference>
<evidence type="ECO:0000256" key="4">
    <source>
        <dbReference type="PROSITE-ProRule" id="PRU10141"/>
    </source>
</evidence>
<dbReference type="SUPFAM" id="SSF56112">
    <property type="entry name" value="Protein kinase-like (PK-like)"/>
    <property type="match status" value="1"/>
</dbReference>
<dbReference type="PANTHER" id="PTHR11909">
    <property type="entry name" value="CASEIN KINASE-RELATED"/>
    <property type="match status" value="1"/>
</dbReference>
<evidence type="ECO:0000313" key="8">
    <source>
        <dbReference type="Proteomes" id="UP001281761"/>
    </source>
</evidence>
<keyword evidence="3 4" id="KW-0067">ATP-binding</keyword>
<dbReference type="InterPro" id="IPR000719">
    <property type="entry name" value="Prot_kinase_dom"/>
</dbReference>
<evidence type="ECO:0000259" key="6">
    <source>
        <dbReference type="PROSITE" id="PS50011"/>
    </source>
</evidence>
<comment type="caution">
    <text evidence="7">The sequence shown here is derived from an EMBL/GenBank/DDBJ whole genome shotgun (WGS) entry which is preliminary data.</text>
</comment>
<dbReference type="GO" id="GO:0004674">
    <property type="term" value="F:protein serine/threonine kinase activity"/>
    <property type="evidence" value="ECO:0007669"/>
    <property type="project" value="UniProtKB-EC"/>
</dbReference>
<dbReference type="InterPro" id="IPR050235">
    <property type="entry name" value="CK1_Ser-Thr_kinase"/>
</dbReference>
<protein>
    <recommendedName>
        <fullName evidence="1">non-specific serine/threonine protein kinase</fullName>
        <ecNumber evidence="1">2.7.11.1</ecNumber>
    </recommendedName>
</protein>
<feature type="binding site" evidence="4">
    <location>
        <position position="54"/>
    </location>
    <ligand>
        <name>ATP</name>
        <dbReference type="ChEBI" id="CHEBI:30616"/>
    </ligand>
</feature>